<dbReference type="RefSeq" id="WP_147100337.1">
    <property type="nucleotide sequence ID" value="NZ_VOOS01000003.1"/>
</dbReference>
<evidence type="ECO:0000313" key="2">
    <source>
        <dbReference type="EMBL" id="TXB65367.1"/>
    </source>
</evidence>
<evidence type="ECO:0000256" key="1">
    <source>
        <dbReference type="PROSITE-ProRule" id="PRU00339"/>
    </source>
</evidence>
<dbReference type="Proteomes" id="UP000321721">
    <property type="component" value="Unassembled WGS sequence"/>
</dbReference>
<dbReference type="Gene3D" id="1.25.40.10">
    <property type="entry name" value="Tetratricopeptide repeat domain"/>
    <property type="match status" value="1"/>
</dbReference>
<feature type="repeat" description="TPR" evidence="1">
    <location>
        <begin position="360"/>
        <end position="393"/>
    </location>
</feature>
<dbReference type="InterPro" id="IPR019734">
    <property type="entry name" value="TPR_rpt"/>
</dbReference>
<proteinExistence type="predicted"/>
<protein>
    <submittedName>
        <fullName evidence="2">Uncharacterized protein</fullName>
    </submittedName>
</protein>
<keyword evidence="3" id="KW-1185">Reference proteome</keyword>
<dbReference type="InterPro" id="IPR011990">
    <property type="entry name" value="TPR-like_helical_dom_sf"/>
</dbReference>
<accession>A0A5C6RT91</accession>
<name>A0A5C6RT91_9FLAO</name>
<dbReference type="PROSITE" id="PS50005">
    <property type="entry name" value="TPR"/>
    <property type="match status" value="1"/>
</dbReference>
<dbReference type="EMBL" id="VOOS01000003">
    <property type="protein sequence ID" value="TXB65367.1"/>
    <property type="molecule type" value="Genomic_DNA"/>
</dbReference>
<gene>
    <name evidence="2" type="ORF">FRY74_08060</name>
</gene>
<comment type="caution">
    <text evidence="2">The sequence shown here is derived from an EMBL/GenBank/DDBJ whole genome shotgun (WGS) entry which is preliminary data.</text>
</comment>
<dbReference type="OrthoDB" id="714416at2"/>
<dbReference type="SUPFAM" id="SSF48452">
    <property type="entry name" value="TPR-like"/>
    <property type="match status" value="1"/>
</dbReference>
<sequence>MKPSTELFQLIKSLSKSEKRYFKLTSSLQSGEKNYMKLFDAIEEQTEYDEDAIKNKFKTETFIKHLPSEKNHLYNLILKSLRGFYADNSAASILQEQLRNIELLYNKALYKECTKYIKKAKSIAYQYEKFYFLLDLIDWEKKLIEESYSRGVFNSNLTELVKEEGECIEKLNNLAEYQKLYSKINYAIRNKGFTRTVEEEEIIEEITNHPLIKGKKTALSTKAATACYSIKGMCASTNGNFEETNNNFKKVIKIMEDNPSIMKELPKRYIKALNSLMYYNLDTNDYDTCFETINKIKSLKTATGFESIDSQLSLFTLPYNAELITNLNLGNYDTAVNDVLPKILDGIELYQGKLSIEDEILFYYNISRAYFGNEDYKNALKYINKVLNSNENMLRQDIFTFAQLINLIIHYELGNIDLLEYTIKSVKRFITKKETDHQFETVFLKNMSKLIKVKNPDDLTKTIENFRKELNKVTQDPYQKVALKYFDFIAWLDTKLLKKTYSELIQGKNHLVS</sequence>
<keyword evidence="1" id="KW-0802">TPR repeat</keyword>
<organism evidence="2 3">
    <name type="scientific">Vicingus serpentipes</name>
    <dbReference type="NCBI Taxonomy" id="1926625"/>
    <lineage>
        <taxon>Bacteria</taxon>
        <taxon>Pseudomonadati</taxon>
        <taxon>Bacteroidota</taxon>
        <taxon>Flavobacteriia</taxon>
        <taxon>Flavobacteriales</taxon>
        <taxon>Vicingaceae</taxon>
        <taxon>Vicingus</taxon>
    </lineage>
</organism>
<reference evidence="2 3" key="1">
    <citation type="submission" date="2019-08" db="EMBL/GenBank/DDBJ databases">
        <title>Genome of Vicingus serpentipes NCIMB 15042.</title>
        <authorList>
            <person name="Bowman J.P."/>
        </authorList>
    </citation>
    <scope>NUCLEOTIDE SEQUENCE [LARGE SCALE GENOMIC DNA]</scope>
    <source>
        <strain evidence="2 3">NCIMB 15042</strain>
    </source>
</reference>
<dbReference type="AlphaFoldDB" id="A0A5C6RT91"/>
<evidence type="ECO:0000313" key="3">
    <source>
        <dbReference type="Proteomes" id="UP000321721"/>
    </source>
</evidence>
<dbReference type="SMART" id="SM00028">
    <property type="entry name" value="TPR"/>
    <property type="match status" value="2"/>
</dbReference>